<gene>
    <name evidence="2" type="ORF">CLV51_10524</name>
</gene>
<comment type="caution">
    <text evidence="2">The sequence shown here is derived from an EMBL/GenBank/DDBJ whole genome shotgun (WGS) entry which is preliminary data.</text>
</comment>
<dbReference type="InterPro" id="IPR058240">
    <property type="entry name" value="rSAM_sf"/>
</dbReference>
<proteinExistence type="predicted"/>
<accession>A0A2P8HEK1</accession>
<dbReference type="CDD" id="cd21109">
    <property type="entry name" value="SPASM"/>
    <property type="match status" value="1"/>
</dbReference>
<sequence>MKTYFKLYAYNIPVKGASRAAIYNLQFKRIRLIPVSLYEILQETAQHPYEEIRSFYEGDDQQTFDSYFELLQAEGLGFFTTTPECFPKMSLEWKYPGLLQSCVLEYPFIKDNTTSLIPHLAAMGCRFMEVQLHTYSAAMLEKLLNSANGTIFRCINLVIDYHPDMKEDFLISLIDRYRKIGKIHIYNAPQSGKQAGGNIIYSVRGINNIFPLNSYHVNLSFFTESLSYNTYYNKKVCISRNGDIKNCLSHAQSFGNVNTDDIAAIVNSKEFQQLWHVSPDKITDLRDSEMRYAIYTTAALQQNNDGTYSITR</sequence>
<reference evidence="2 3" key="1">
    <citation type="submission" date="2018-03" db="EMBL/GenBank/DDBJ databases">
        <title>Genomic Encyclopedia of Archaeal and Bacterial Type Strains, Phase II (KMG-II): from individual species to whole genera.</title>
        <authorList>
            <person name="Goeker M."/>
        </authorList>
    </citation>
    <scope>NUCLEOTIDE SEQUENCE [LARGE SCALE GENOMIC DNA]</scope>
    <source>
        <strain evidence="2 3">DSM 24859</strain>
    </source>
</reference>
<dbReference type="SUPFAM" id="SSF102114">
    <property type="entry name" value="Radical SAM enzymes"/>
    <property type="match status" value="1"/>
</dbReference>
<dbReference type="AlphaFoldDB" id="A0A2P8HEK1"/>
<keyword evidence="3" id="KW-1185">Reference proteome</keyword>
<protein>
    <submittedName>
        <fullName evidence="2">SPASM domain peptide maturase of grasp-with-spasm system</fullName>
    </submittedName>
</protein>
<dbReference type="OrthoDB" id="1073749at2"/>
<evidence type="ECO:0000313" key="3">
    <source>
        <dbReference type="Proteomes" id="UP000240971"/>
    </source>
</evidence>
<name>A0A2P8HEK1_CHINA</name>
<dbReference type="RefSeq" id="WP_106530099.1">
    <property type="nucleotide sequence ID" value="NZ_PYAW01000005.1"/>
</dbReference>
<evidence type="ECO:0000259" key="1">
    <source>
        <dbReference type="Pfam" id="PF13186"/>
    </source>
</evidence>
<organism evidence="2 3">
    <name type="scientific">Chitinophaga niastensis</name>
    <dbReference type="NCBI Taxonomy" id="536980"/>
    <lineage>
        <taxon>Bacteria</taxon>
        <taxon>Pseudomonadati</taxon>
        <taxon>Bacteroidota</taxon>
        <taxon>Chitinophagia</taxon>
        <taxon>Chitinophagales</taxon>
        <taxon>Chitinophagaceae</taxon>
        <taxon>Chitinophaga</taxon>
    </lineage>
</organism>
<evidence type="ECO:0000313" key="2">
    <source>
        <dbReference type="EMBL" id="PSL44652.1"/>
    </source>
</evidence>
<dbReference type="Proteomes" id="UP000240971">
    <property type="component" value="Unassembled WGS sequence"/>
</dbReference>
<dbReference type="InterPro" id="IPR023885">
    <property type="entry name" value="4Fe4S-binding_SPASM_dom"/>
</dbReference>
<dbReference type="Pfam" id="PF13186">
    <property type="entry name" value="SPASM"/>
    <property type="match status" value="1"/>
</dbReference>
<dbReference type="EMBL" id="PYAW01000005">
    <property type="protein sequence ID" value="PSL44652.1"/>
    <property type="molecule type" value="Genomic_DNA"/>
</dbReference>
<feature type="domain" description="4Fe4S-binding SPASM" evidence="1">
    <location>
        <begin position="234"/>
        <end position="274"/>
    </location>
</feature>